<dbReference type="PANTHER" id="PTHR45649:SF26">
    <property type="entry name" value="OS04G0435100 PROTEIN"/>
    <property type="match status" value="1"/>
</dbReference>
<evidence type="ECO:0000313" key="8">
    <source>
        <dbReference type="Proteomes" id="UP000032221"/>
    </source>
</evidence>
<evidence type="ECO:0000256" key="1">
    <source>
        <dbReference type="ARBA" id="ARBA00004141"/>
    </source>
</evidence>
<comment type="subcellular location">
    <subcellularLocation>
        <location evidence="1">Membrane</location>
        <topology evidence="1">Multi-pass membrane protein</topology>
    </subcellularLocation>
</comment>
<feature type="transmembrane region" description="Helical" evidence="6">
    <location>
        <begin position="310"/>
        <end position="330"/>
    </location>
</feature>
<feature type="transmembrane region" description="Helical" evidence="6">
    <location>
        <begin position="149"/>
        <end position="170"/>
    </location>
</feature>
<dbReference type="GO" id="GO:0016020">
    <property type="term" value="C:membrane"/>
    <property type="evidence" value="ECO:0007669"/>
    <property type="project" value="UniProtKB-SubCell"/>
</dbReference>
<dbReference type="PIRSF" id="PIRSF006060">
    <property type="entry name" value="AA_transporter"/>
    <property type="match status" value="1"/>
</dbReference>
<evidence type="ECO:0000313" key="7">
    <source>
        <dbReference type="EMBL" id="KIU17098.1"/>
    </source>
</evidence>
<keyword evidence="3 6" id="KW-0812">Transmembrane</keyword>
<dbReference type="AlphaFoldDB" id="A0A0D1J695"/>
<keyword evidence="2" id="KW-0813">Transport</keyword>
<dbReference type="RefSeq" id="WP_043985523.1">
    <property type="nucleotide sequence ID" value="NZ_JXST01000011.1"/>
</dbReference>
<dbReference type="EMBL" id="JXST01000011">
    <property type="protein sequence ID" value="KIU17098.1"/>
    <property type="molecule type" value="Genomic_DNA"/>
</dbReference>
<name>A0A0D1J695_9MYCO</name>
<feature type="transmembrane region" description="Helical" evidence="6">
    <location>
        <begin position="34"/>
        <end position="52"/>
    </location>
</feature>
<feature type="transmembrane region" description="Helical" evidence="6">
    <location>
        <begin position="260"/>
        <end position="282"/>
    </location>
</feature>
<feature type="transmembrane region" description="Helical" evidence="6">
    <location>
        <begin position="106"/>
        <end position="129"/>
    </location>
</feature>
<reference evidence="7 8" key="1">
    <citation type="submission" date="2015-01" db="EMBL/GenBank/DDBJ databases">
        <title>Genome sequence of Mycobacterium llatzerense and Mycobacterium immunogenum recovered from brain abscess.</title>
        <authorList>
            <person name="Greninger A.L."/>
            <person name="Langelier C."/>
            <person name="Cunningham G."/>
            <person name="Chiu C.Y."/>
            <person name="Miller S."/>
        </authorList>
    </citation>
    <scope>NUCLEOTIDE SEQUENCE [LARGE SCALE GENOMIC DNA]</scope>
    <source>
        <strain evidence="7 8">CLUC14</strain>
    </source>
</reference>
<feature type="transmembrane region" description="Helical" evidence="6">
    <location>
        <begin position="383"/>
        <end position="405"/>
    </location>
</feature>
<feature type="transmembrane region" description="Helical" evidence="6">
    <location>
        <begin position="450"/>
        <end position="467"/>
    </location>
</feature>
<evidence type="ECO:0000256" key="4">
    <source>
        <dbReference type="ARBA" id="ARBA00022989"/>
    </source>
</evidence>
<evidence type="ECO:0000256" key="3">
    <source>
        <dbReference type="ARBA" id="ARBA00022692"/>
    </source>
</evidence>
<dbReference type="OrthoDB" id="8274074at2"/>
<dbReference type="PANTHER" id="PTHR45649">
    <property type="entry name" value="AMINO-ACID PERMEASE BAT1"/>
    <property type="match status" value="1"/>
</dbReference>
<evidence type="ECO:0000256" key="2">
    <source>
        <dbReference type="ARBA" id="ARBA00022448"/>
    </source>
</evidence>
<evidence type="ECO:0000256" key="6">
    <source>
        <dbReference type="SAM" id="Phobius"/>
    </source>
</evidence>
<feature type="transmembrane region" description="Helical" evidence="6">
    <location>
        <begin position="177"/>
        <end position="198"/>
    </location>
</feature>
<organism evidence="7 8">
    <name type="scientific">Mycolicibacterium llatzerense</name>
    <dbReference type="NCBI Taxonomy" id="280871"/>
    <lineage>
        <taxon>Bacteria</taxon>
        <taxon>Bacillati</taxon>
        <taxon>Actinomycetota</taxon>
        <taxon>Actinomycetes</taxon>
        <taxon>Mycobacteriales</taxon>
        <taxon>Mycobacteriaceae</taxon>
        <taxon>Mycolicibacterium</taxon>
    </lineage>
</organism>
<protein>
    <submittedName>
        <fullName evidence="7">Amino acid permease</fullName>
    </submittedName>
</protein>
<gene>
    <name evidence="7" type="ORF">TL10_09955</name>
</gene>
<keyword evidence="8" id="KW-1185">Reference proteome</keyword>
<keyword evidence="5 6" id="KW-0472">Membrane</keyword>
<feature type="transmembrane region" description="Helical" evidence="6">
    <location>
        <begin position="218"/>
        <end position="239"/>
    </location>
</feature>
<sequence length="493" mass="51768">MTTERVAVQTAADEECVDCGYTPELKRTLGGFQVFAVSFAFKSVAVGIFGTYDDLLSTSGPVGIWLWVLVAVGQTLVALVVAQFAARIALSGSSYQWASRLANPKVGWLFGWLSFWYLAIAVVAVDNALASQAVMPLLGMSANEDTARVITVAVLIAQTILVIASTRLLGLITSGAVGLELAIIVLIVVALGIVMAITGDSNVDNLTSRGIASSSPDYFAVGGGLMAGMVMGLTTLVGFDSAANLAEEAKDPFRSVPRAIVASVIAAGVAGLVFLIALTIAIKDVGAVSHSGAPVAMIVREQLGSFTERILLAGIAFAMFGAGMVVMAACSRQVFAMARDDRFPAHALMRRVNPRTQTPVPATLLILIVGVVLMVTLRGGALIQLIIASTILPALIYGAIVVLYLAVRKRLEHKEGGFGLGRFELPVAAVALIWVVFALFVLVTPESARVPSFIVLGLIAVGLGYFVKMLVFNREVLDTEPGIDEFAVAAADR</sequence>
<dbReference type="Proteomes" id="UP000032221">
    <property type="component" value="Unassembled WGS sequence"/>
</dbReference>
<proteinExistence type="predicted"/>
<keyword evidence="4 6" id="KW-1133">Transmembrane helix</keyword>
<feature type="transmembrane region" description="Helical" evidence="6">
    <location>
        <begin position="425"/>
        <end position="444"/>
    </location>
</feature>
<feature type="transmembrane region" description="Helical" evidence="6">
    <location>
        <begin position="358"/>
        <end position="377"/>
    </location>
</feature>
<evidence type="ECO:0000256" key="5">
    <source>
        <dbReference type="ARBA" id="ARBA00023136"/>
    </source>
</evidence>
<comment type="caution">
    <text evidence="7">The sequence shown here is derived from an EMBL/GenBank/DDBJ whole genome shotgun (WGS) entry which is preliminary data.</text>
</comment>
<accession>A0A0D1J695</accession>
<dbReference type="STRING" id="280871.TL10_09955"/>
<feature type="transmembrane region" description="Helical" evidence="6">
    <location>
        <begin position="64"/>
        <end position="85"/>
    </location>
</feature>
<dbReference type="InterPro" id="IPR002293">
    <property type="entry name" value="AA/rel_permease1"/>
</dbReference>
<dbReference type="PATRIC" id="fig|280871.6.peg.2059"/>
<dbReference type="Pfam" id="PF13520">
    <property type="entry name" value="AA_permease_2"/>
    <property type="match status" value="1"/>
</dbReference>
<dbReference type="Gene3D" id="1.20.1740.10">
    <property type="entry name" value="Amino acid/polyamine transporter I"/>
    <property type="match status" value="1"/>
</dbReference>
<dbReference type="GO" id="GO:0022857">
    <property type="term" value="F:transmembrane transporter activity"/>
    <property type="evidence" value="ECO:0007669"/>
    <property type="project" value="InterPro"/>
</dbReference>